<organism evidence="2 3">
    <name type="scientific">Paramecium sonneborni</name>
    <dbReference type="NCBI Taxonomy" id="65129"/>
    <lineage>
        <taxon>Eukaryota</taxon>
        <taxon>Sar</taxon>
        <taxon>Alveolata</taxon>
        <taxon>Ciliophora</taxon>
        <taxon>Intramacronucleata</taxon>
        <taxon>Oligohymenophorea</taxon>
        <taxon>Peniculida</taxon>
        <taxon>Parameciidae</taxon>
        <taxon>Paramecium</taxon>
    </lineage>
</organism>
<dbReference type="EMBL" id="CAJJDN010000074">
    <property type="protein sequence ID" value="CAD8100589.1"/>
    <property type="molecule type" value="Genomic_DNA"/>
</dbReference>
<feature type="compositionally biased region" description="Basic and acidic residues" evidence="1">
    <location>
        <begin position="229"/>
        <end position="243"/>
    </location>
</feature>
<evidence type="ECO:0000313" key="2">
    <source>
        <dbReference type="EMBL" id="CAD8100589.1"/>
    </source>
</evidence>
<evidence type="ECO:0000256" key="1">
    <source>
        <dbReference type="SAM" id="MobiDB-lite"/>
    </source>
</evidence>
<accession>A0A8S1PC59</accession>
<protein>
    <submittedName>
        <fullName evidence="2">Uncharacterized protein</fullName>
    </submittedName>
</protein>
<comment type="caution">
    <text evidence="2">The sequence shown here is derived from an EMBL/GenBank/DDBJ whole genome shotgun (WGS) entry which is preliminary data.</text>
</comment>
<dbReference type="Proteomes" id="UP000692954">
    <property type="component" value="Unassembled WGS sequence"/>
</dbReference>
<dbReference type="OrthoDB" id="295743at2759"/>
<reference evidence="2" key="1">
    <citation type="submission" date="2021-01" db="EMBL/GenBank/DDBJ databases">
        <authorList>
            <consortium name="Genoscope - CEA"/>
            <person name="William W."/>
        </authorList>
    </citation>
    <scope>NUCLEOTIDE SEQUENCE</scope>
</reference>
<feature type="region of interest" description="Disordered" evidence="1">
    <location>
        <begin position="229"/>
        <end position="255"/>
    </location>
</feature>
<name>A0A8S1PC59_9CILI</name>
<sequence length="744" mass="90480">MEDRVLRTNQIINRKQDYQSSKLGSPKDNYILRKENWNQVDEKNKNQFKNYELQAQNVDQKNHYQSYKFIGNRQQDKEQNYNTNQKQSYYYEQSKPYTPSYYQREYKYDQQSHMKTQDKQNFQERIIHSSDKYLQKQNGLPFGNRTPMDSRSNIIAKTPLVKENQNKFNREYQQSDVKNDFKWPEQQRISPEFYSNKINQNEKTNLNDIGQTLEQKSFLDIEKRLQQRREQTEKISGKYDGKLNYHSKSQEYSQRKQKIELDSSLERMKQFQQDLRSEIQDKIREQTNKCKLDSGTLEQNFNKKQLIRDAENKQHKNEILELDQFKYTQLDGKFNVNQIENKDNNYFRQHIEVLRKSKFEEKCPYQRRINIDSKQEQKDLAKYHFNKKQDFYLNQRLDEKKKYIDTSLQQNKSQNEGNIRVDFKSEGSLLKDSKDRLQFKDKLIYEIKQPYMVKRDNDQSQEIQRRQKLSDKLLQFDQWNKKYYQDSQNDQTNQSYNTNLKQEKNNQDLNSIGYNFDTFEIKRQDQKFQQFDKMEFKRPQCQAELNQIKSELEKKYGFLKPEMNHKISEYDNRRALENRFRQDPIQTKIAEAREYLGQKYYQRDLYKQEQRNSYHEESSINDRLGLEKGNFRSNLNNRAIEDILQGKALSKYIEREKNQNRMVDRFGNFINSNVNYQKSPVGNREQKLGYDRLNQQQKGTINDRYIINEYKKRQTSDQNLSKYCSPTSLISKQFGNYDIKQRRI</sequence>
<keyword evidence="3" id="KW-1185">Reference proteome</keyword>
<dbReference type="AlphaFoldDB" id="A0A8S1PC59"/>
<gene>
    <name evidence="2" type="ORF">PSON_ATCC_30995.1.T0740108</name>
</gene>
<evidence type="ECO:0000313" key="3">
    <source>
        <dbReference type="Proteomes" id="UP000692954"/>
    </source>
</evidence>
<proteinExistence type="predicted"/>